<dbReference type="GO" id="GO:0030151">
    <property type="term" value="F:molybdenum ion binding"/>
    <property type="evidence" value="ECO:0007669"/>
    <property type="project" value="InterPro"/>
</dbReference>
<dbReference type="InterPro" id="IPR011037">
    <property type="entry name" value="Pyrv_Knase-like_insert_dom_sf"/>
</dbReference>
<accession>A0A8J2SAI6</accession>
<name>A0A8J2SAI6_9STRA</name>
<dbReference type="PROSITE" id="PS51340">
    <property type="entry name" value="MOSC"/>
    <property type="match status" value="1"/>
</dbReference>
<evidence type="ECO:0000256" key="1">
    <source>
        <dbReference type="SAM" id="SignalP"/>
    </source>
</evidence>
<comment type="caution">
    <text evidence="3">The sequence shown here is derived from an EMBL/GenBank/DDBJ whole genome shotgun (WGS) entry which is preliminary data.</text>
</comment>
<dbReference type="AlphaFoldDB" id="A0A8J2SAI6"/>
<organism evidence="3 4">
    <name type="scientific">Pelagomonas calceolata</name>
    <dbReference type="NCBI Taxonomy" id="35677"/>
    <lineage>
        <taxon>Eukaryota</taxon>
        <taxon>Sar</taxon>
        <taxon>Stramenopiles</taxon>
        <taxon>Ochrophyta</taxon>
        <taxon>Pelagophyceae</taxon>
        <taxon>Pelagomonadales</taxon>
        <taxon>Pelagomonadaceae</taxon>
        <taxon>Pelagomonas</taxon>
    </lineage>
</organism>
<reference evidence="3" key="1">
    <citation type="submission" date="2021-11" db="EMBL/GenBank/DDBJ databases">
        <authorList>
            <consortium name="Genoscope - CEA"/>
            <person name="William W."/>
        </authorList>
    </citation>
    <scope>NUCLEOTIDE SEQUENCE</scope>
</reference>
<gene>
    <name evidence="3" type="ORF">PECAL_2P13070</name>
</gene>
<dbReference type="EMBL" id="CAKKNE010000002">
    <property type="protein sequence ID" value="CAH0368248.1"/>
    <property type="molecule type" value="Genomic_DNA"/>
</dbReference>
<feature type="domain" description="MOSC" evidence="2">
    <location>
        <begin position="105"/>
        <end position="269"/>
    </location>
</feature>
<keyword evidence="1" id="KW-0732">Signal</keyword>
<feature type="chain" id="PRO_5035189981" description="MOSC domain-containing protein" evidence="1">
    <location>
        <begin position="20"/>
        <end position="269"/>
    </location>
</feature>
<dbReference type="Gene3D" id="2.40.33.20">
    <property type="entry name" value="PK beta-barrel domain-like"/>
    <property type="match status" value="1"/>
</dbReference>
<evidence type="ECO:0000313" key="4">
    <source>
        <dbReference type="Proteomes" id="UP000789595"/>
    </source>
</evidence>
<feature type="signal peptide" evidence="1">
    <location>
        <begin position="1"/>
        <end position="19"/>
    </location>
</feature>
<dbReference type="OrthoDB" id="5390at2759"/>
<proteinExistence type="predicted"/>
<dbReference type="GO" id="GO:0030170">
    <property type="term" value="F:pyridoxal phosphate binding"/>
    <property type="evidence" value="ECO:0007669"/>
    <property type="project" value="InterPro"/>
</dbReference>
<dbReference type="Pfam" id="PF03473">
    <property type="entry name" value="MOSC"/>
    <property type="match status" value="1"/>
</dbReference>
<dbReference type="InterPro" id="IPR005302">
    <property type="entry name" value="MoCF_Sase_C"/>
</dbReference>
<dbReference type="SUPFAM" id="SSF50800">
    <property type="entry name" value="PK beta-barrel domain-like"/>
    <property type="match status" value="1"/>
</dbReference>
<sequence>MRLITPAALLLAAAAAFQGAPPQQLAPLAVPPAVGSQACETNARRRTRRRGVLDDLAATAQDLLSKVSPAPAAYNASRVKPGNIVRCGAKAQNQSRVKGWTTNKPSVPGFVISSTGCGNDFNNYRTAKLRGDNERAVSILTTDVLGALNGEGWPVRVGDLGENLFVDGMRYDVFAIGRRDAALVDLSTCGCRGHDAFTPSDTGRFLFGKTAILEITEPIAPCAYLCTLPYLTPKWRCADFIRTLDRRRGWYAKVVATGPVAVGDAVVAL</sequence>
<dbReference type="GO" id="GO:0003824">
    <property type="term" value="F:catalytic activity"/>
    <property type="evidence" value="ECO:0007669"/>
    <property type="project" value="InterPro"/>
</dbReference>
<evidence type="ECO:0000313" key="3">
    <source>
        <dbReference type="EMBL" id="CAH0368248.1"/>
    </source>
</evidence>
<evidence type="ECO:0000259" key="2">
    <source>
        <dbReference type="PROSITE" id="PS51340"/>
    </source>
</evidence>
<protein>
    <recommendedName>
        <fullName evidence="2">MOSC domain-containing protein</fullName>
    </recommendedName>
</protein>
<keyword evidence="4" id="KW-1185">Reference proteome</keyword>
<dbReference type="Proteomes" id="UP000789595">
    <property type="component" value="Unassembled WGS sequence"/>
</dbReference>